<dbReference type="OrthoDB" id="6259861at2759"/>
<accession>A0A183BDF0</accession>
<dbReference type="Proteomes" id="UP000272942">
    <property type="component" value="Unassembled WGS sequence"/>
</dbReference>
<reference evidence="3" key="1">
    <citation type="submission" date="2016-06" db="UniProtKB">
        <authorList>
            <consortium name="WormBaseParasite"/>
        </authorList>
    </citation>
    <scope>IDENTIFICATION</scope>
</reference>
<sequence length="164" mass="18326">MPLGDCKPSQLWRLMCNEMSNIPHEDAFVRELWLQTLPQNIQLLLAPAQDMPTERLTVMADHAMQYHQPTVTPVTPTVPPATSIDGFFQAFITKLSVFSTDRKSSDARNRALAIDQGRPTIVSNIVGTTHVLVNMLPNASIRARGSVNPFREKTKPTTEYGVIR</sequence>
<protein>
    <submittedName>
        <fullName evidence="1 3">Uncharacterized protein</fullName>
    </submittedName>
</protein>
<dbReference type="EMBL" id="UZAN01068180">
    <property type="protein sequence ID" value="VDP94524.1"/>
    <property type="molecule type" value="Genomic_DNA"/>
</dbReference>
<name>A0A183BDF0_9TREM</name>
<reference evidence="1 2" key="2">
    <citation type="submission" date="2018-11" db="EMBL/GenBank/DDBJ databases">
        <authorList>
            <consortium name="Pathogen Informatics"/>
        </authorList>
    </citation>
    <scope>NUCLEOTIDE SEQUENCE [LARGE SCALE GENOMIC DNA]</scope>
    <source>
        <strain evidence="1 2">Egypt</strain>
    </source>
</reference>
<keyword evidence="2" id="KW-1185">Reference proteome</keyword>
<proteinExistence type="predicted"/>
<dbReference type="AlphaFoldDB" id="A0A183BDF0"/>
<dbReference type="WBParaSite" id="ECPE_0001728001-mRNA-1">
    <property type="protein sequence ID" value="ECPE_0001728001-mRNA-1"/>
    <property type="gene ID" value="ECPE_0001728001"/>
</dbReference>
<evidence type="ECO:0000313" key="1">
    <source>
        <dbReference type="EMBL" id="VDP94524.1"/>
    </source>
</evidence>
<organism evidence="3">
    <name type="scientific">Echinostoma caproni</name>
    <dbReference type="NCBI Taxonomy" id="27848"/>
    <lineage>
        <taxon>Eukaryota</taxon>
        <taxon>Metazoa</taxon>
        <taxon>Spiralia</taxon>
        <taxon>Lophotrochozoa</taxon>
        <taxon>Platyhelminthes</taxon>
        <taxon>Trematoda</taxon>
        <taxon>Digenea</taxon>
        <taxon>Plagiorchiida</taxon>
        <taxon>Echinostomata</taxon>
        <taxon>Echinostomatoidea</taxon>
        <taxon>Echinostomatidae</taxon>
        <taxon>Echinostoma</taxon>
    </lineage>
</organism>
<evidence type="ECO:0000313" key="3">
    <source>
        <dbReference type="WBParaSite" id="ECPE_0001728001-mRNA-1"/>
    </source>
</evidence>
<dbReference type="PANTHER" id="PTHR33327">
    <property type="entry name" value="ENDONUCLEASE"/>
    <property type="match status" value="1"/>
</dbReference>
<evidence type="ECO:0000313" key="2">
    <source>
        <dbReference type="Proteomes" id="UP000272942"/>
    </source>
</evidence>
<gene>
    <name evidence="1" type="ORF">ECPE_LOCUS17235</name>
</gene>
<dbReference type="PANTHER" id="PTHR33327:SF3">
    <property type="entry name" value="RNA-DIRECTED DNA POLYMERASE"/>
    <property type="match status" value="1"/>
</dbReference>